<evidence type="ECO:0000313" key="3">
    <source>
        <dbReference type="Proteomes" id="UP001162156"/>
    </source>
</evidence>
<protein>
    <submittedName>
        <fullName evidence="2">Uncharacterized protein</fullName>
    </submittedName>
</protein>
<dbReference type="Proteomes" id="UP001162156">
    <property type="component" value="Unassembled WGS sequence"/>
</dbReference>
<dbReference type="AlphaFoldDB" id="A0AAV8WWW6"/>
<sequence length="285" mass="32972">MMINLRKIHLKKARVNKEFSISGQNQENFVKQEKRDNFLSKSILPQKRMADESIVKSNETDSDDKPNPFAFLNRNKKSKFESSSKNNPFKLLKKTNDIPQVSEENPFKLSTGKKKRDDDDDVSNFSICKKKKEDNVKDRIFSSTVIDNEANKSANFSKISKINTTDTNTTWLSKKLIPSLGENIENNFDTEMQNFVDQFKDAVVVEVMSKLAIRTTIFRDEIDGDFSKGKNNFKRFKKVMPLRPQKTIITKDSFVALEPRDTTGIADSRREYHFSDDETDENKKD</sequence>
<evidence type="ECO:0000256" key="1">
    <source>
        <dbReference type="SAM" id="MobiDB-lite"/>
    </source>
</evidence>
<reference evidence="2" key="1">
    <citation type="journal article" date="2023" name="Insect Mol. Biol.">
        <title>Genome sequencing provides insights into the evolution of gene families encoding plant cell wall-degrading enzymes in longhorned beetles.</title>
        <authorList>
            <person name="Shin N.R."/>
            <person name="Okamura Y."/>
            <person name="Kirsch R."/>
            <person name="Pauchet Y."/>
        </authorList>
    </citation>
    <scope>NUCLEOTIDE SEQUENCE</scope>
    <source>
        <strain evidence="2">RBIC_L_NR</strain>
    </source>
</reference>
<name>A0AAV8WWW6_9CUCU</name>
<gene>
    <name evidence="2" type="ORF">NQ314_016174</name>
</gene>
<organism evidence="2 3">
    <name type="scientific">Rhamnusium bicolor</name>
    <dbReference type="NCBI Taxonomy" id="1586634"/>
    <lineage>
        <taxon>Eukaryota</taxon>
        <taxon>Metazoa</taxon>
        <taxon>Ecdysozoa</taxon>
        <taxon>Arthropoda</taxon>
        <taxon>Hexapoda</taxon>
        <taxon>Insecta</taxon>
        <taxon>Pterygota</taxon>
        <taxon>Neoptera</taxon>
        <taxon>Endopterygota</taxon>
        <taxon>Coleoptera</taxon>
        <taxon>Polyphaga</taxon>
        <taxon>Cucujiformia</taxon>
        <taxon>Chrysomeloidea</taxon>
        <taxon>Cerambycidae</taxon>
        <taxon>Lepturinae</taxon>
        <taxon>Rhagiini</taxon>
        <taxon>Rhamnusium</taxon>
    </lineage>
</organism>
<dbReference type="EMBL" id="JANEYF010004506">
    <property type="protein sequence ID" value="KAJ8930977.1"/>
    <property type="molecule type" value="Genomic_DNA"/>
</dbReference>
<comment type="caution">
    <text evidence="2">The sequence shown here is derived from an EMBL/GenBank/DDBJ whole genome shotgun (WGS) entry which is preliminary data.</text>
</comment>
<feature type="region of interest" description="Disordered" evidence="1">
    <location>
        <begin position="266"/>
        <end position="285"/>
    </location>
</feature>
<feature type="compositionally biased region" description="Basic and acidic residues" evidence="1">
    <location>
        <begin position="267"/>
        <end position="285"/>
    </location>
</feature>
<evidence type="ECO:0000313" key="2">
    <source>
        <dbReference type="EMBL" id="KAJ8930977.1"/>
    </source>
</evidence>
<proteinExistence type="predicted"/>
<accession>A0AAV8WWW6</accession>
<feature type="region of interest" description="Disordered" evidence="1">
    <location>
        <begin position="49"/>
        <end position="121"/>
    </location>
</feature>
<keyword evidence="3" id="KW-1185">Reference proteome</keyword>